<accession>A0A1F6GG04</accession>
<dbReference type="Proteomes" id="UP000178449">
    <property type="component" value="Unassembled WGS sequence"/>
</dbReference>
<comment type="caution">
    <text evidence="2">The sequence shown here is derived from an EMBL/GenBank/DDBJ whole genome shotgun (WGS) entry which is preliminary data.</text>
</comment>
<proteinExistence type="predicted"/>
<evidence type="ECO:0000313" key="2">
    <source>
        <dbReference type="EMBL" id="OGG97044.1"/>
    </source>
</evidence>
<evidence type="ECO:0008006" key="4">
    <source>
        <dbReference type="Google" id="ProtNLM"/>
    </source>
</evidence>
<dbReference type="AlphaFoldDB" id="A0A1F6GG04"/>
<dbReference type="STRING" id="1817772.A2527_03020"/>
<feature type="signal peptide" evidence="1">
    <location>
        <begin position="1"/>
        <end position="19"/>
    </location>
</feature>
<evidence type="ECO:0000313" key="3">
    <source>
        <dbReference type="Proteomes" id="UP000178449"/>
    </source>
</evidence>
<dbReference type="EMBL" id="MFNE01000006">
    <property type="protein sequence ID" value="OGG97044.1"/>
    <property type="molecule type" value="Genomic_DNA"/>
</dbReference>
<dbReference type="Gene3D" id="2.40.160.60">
    <property type="entry name" value="Outer membrane protein transport protein (OMPP1/FadL/TodX)"/>
    <property type="match status" value="1"/>
</dbReference>
<gene>
    <name evidence="2" type="ORF">A2527_03020</name>
</gene>
<keyword evidence="1" id="KW-0732">Signal</keyword>
<name>A0A1F6GG04_9PROT</name>
<feature type="chain" id="PRO_5009524664" description="PorV/PorQ family protein" evidence="1">
    <location>
        <begin position="20"/>
        <end position="354"/>
    </location>
</feature>
<evidence type="ECO:0000256" key="1">
    <source>
        <dbReference type="SAM" id="SignalP"/>
    </source>
</evidence>
<organism evidence="2 3">
    <name type="scientific">Candidatus Lambdaproteobacteria bacterium RIFOXYD2_FULL_50_16</name>
    <dbReference type="NCBI Taxonomy" id="1817772"/>
    <lineage>
        <taxon>Bacteria</taxon>
        <taxon>Pseudomonadati</taxon>
        <taxon>Pseudomonadota</taxon>
        <taxon>Candidatus Lambdaproteobacteria</taxon>
    </lineage>
</organism>
<protein>
    <recommendedName>
        <fullName evidence="4">PorV/PorQ family protein</fullName>
    </recommendedName>
</protein>
<sequence length="354" mass="37742">MKRIALLLLFILGAYVAEAQEYYQPLKSYRAIAMGNTGVASANDAYSLSYNPAVLANVQGWWLDLGAWTVEASDGLGVLDVVPNLVSVQYPYLNETGLAESSRASFLNQTSPHMRANAGLNFAANITKKGIGVGANYLREIVIQGLNDNAELFQRSDRITQGGISIPLFSGQIVLGLGARRIERRDATSDAAVGVPTFGTSETGQAGDLGLIWRTGGATRMTVGLVAQNIGGLDLGTTLDAEPQEVHFGVSMDLELGLLKLIPAIDLRGIQTTRTRTNRVHAGVEFGLFPNSTGGSLLSLRAGSNEGYATAGAELNFFNRSLILGGARYYEELGDGTTKAQSPLRQLIYFSAGF</sequence>
<reference evidence="2 3" key="1">
    <citation type="journal article" date="2016" name="Nat. Commun.">
        <title>Thousands of microbial genomes shed light on interconnected biogeochemical processes in an aquifer system.</title>
        <authorList>
            <person name="Anantharaman K."/>
            <person name="Brown C.T."/>
            <person name="Hug L.A."/>
            <person name="Sharon I."/>
            <person name="Castelle C.J."/>
            <person name="Probst A.J."/>
            <person name="Thomas B.C."/>
            <person name="Singh A."/>
            <person name="Wilkins M.J."/>
            <person name="Karaoz U."/>
            <person name="Brodie E.L."/>
            <person name="Williams K.H."/>
            <person name="Hubbard S.S."/>
            <person name="Banfield J.F."/>
        </authorList>
    </citation>
    <scope>NUCLEOTIDE SEQUENCE [LARGE SCALE GENOMIC DNA]</scope>
</reference>